<dbReference type="GO" id="GO:0017040">
    <property type="term" value="F:N-acylsphingosine amidohydrolase activity"/>
    <property type="evidence" value="ECO:0007669"/>
    <property type="project" value="UniProtKB-EC"/>
</dbReference>
<dbReference type="Proteomes" id="UP000799640">
    <property type="component" value="Unassembled WGS sequence"/>
</dbReference>
<dbReference type="Pfam" id="PF15508">
    <property type="entry name" value="NAAA-beta"/>
    <property type="match status" value="1"/>
</dbReference>
<dbReference type="PANTHER" id="PTHR28583">
    <property type="entry name" value="ACID AMIDASE"/>
    <property type="match status" value="1"/>
</dbReference>
<feature type="domain" description="Acid ceramidase N-terminal" evidence="2">
    <location>
        <begin position="10"/>
        <end position="71"/>
    </location>
</feature>
<name>A0A6G1HPG0_9PEZI</name>
<dbReference type="Gene3D" id="3.60.60.10">
    <property type="entry name" value="Penicillin V Acylase, Chain A"/>
    <property type="match status" value="1"/>
</dbReference>
<proteinExistence type="predicted"/>
<evidence type="ECO:0000313" key="3">
    <source>
        <dbReference type="EMBL" id="KAF2397737.1"/>
    </source>
</evidence>
<dbReference type="AlphaFoldDB" id="A0A6G1HPG0"/>
<protein>
    <recommendedName>
        <fullName evidence="1">ceramidase</fullName>
        <ecNumber evidence="1">3.5.1.23</ecNumber>
    </recommendedName>
</protein>
<evidence type="ECO:0000259" key="2">
    <source>
        <dbReference type="Pfam" id="PF15508"/>
    </source>
</evidence>
<dbReference type="OrthoDB" id="5273684at2759"/>
<dbReference type="EMBL" id="ML996702">
    <property type="protein sequence ID" value="KAF2397737.1"/>
    <property type="molecule type" value="Genomic_DNA"/>
</dbReference>
<dbReference type="InterPro" id="IPR029130">
    <property type="entry name" value="Acid_ceramidase_N"/>
</dbReference>
<dbReference type="EC" id="3.5.1.23" evidence="1"/>
<reference evidence="3" key="1">
    <citation type="journal article" date="2020" name="Stud. Mycol.">
        <title>101 Dothideomycetes genomes: a test case for predicting lifestyles and emergence of pathogens.</title>
        <authorList>
            <person name="Haridas S."/>
            <person name="Albert R."/>
            <person name="Binder M."/>
            <person name="Bloem J."/>
            <person name="Labutti K."/>
            <person name="Salamov A."/>
            <person name="Andreopoulos B."/>
            <person name="Baker S."/>
            <person name="Barry K."/>
            <person name="Bills G."/>
            <person name="Bluhm B."/>
            <person name="Cannon C."/>
            <person name="Castanera R."/>
            <person name="Culley D."/>
            <person name="Daum C."/>
            <person name="Ezra D."/>
            <person name="Gonzalez J."/>
            <person name="Henrissat B."/>
            <person name="Kuo A."/>
            <person name="Liang C."/>
            <person name="Lipzen A."/>
            <person name="Lutzoni F."/>
            <person name="Magnuson J."/>
            <person name="Mondo S."/>
            <person name="Nolan M."/>
            <person name="Ohm R."/>
            <person name="Pangilinan J."/>
            <person name="Park H.-J."/>
            <person name="Ramirez L."/>
            <person name="Alfaro M."/>
            <person name="Sun H."/>
            <person name="Tritt A."/>
            <person name="Yoshinaga Y."/>
            <person name="Zwiers L.-H."/>
            <person name="Turgeon B."/>
            <person name="Goodwin S."/>
            <person name="Spatafora J."/>
            <person name="Crous P."/>
            <person name="Grigoriev I."/>
        </authorList>
    </citation>
    <scope>NUCLEOTIDE SEQUENCE</scope>
    <source>
        <strain evidence="3">CBS 262.69</strain>
    </source>
</reference>
<evidence type="ECO:0000313" key="4">
    <source>
        <dbReference type="Proteomes" id="UP000799640"/>
    </source>
</evidence>
<accession>A0A6G1HPG0</accession>
<dbReference type="PANTHER" id="PTHR28583:SF1">
    <property type="entry name" value="ACID CERAMIDASE"/>
    <property type="match status" value="1"/>
</dbReference>
<organism evidence="3 4">
    <name type="scientific">Trichodelitschia bisporula</name>
    <dbReference type="NCBI Taxonomy" id="703511"/>
    <lineage>
        <taxon>Eukaryota</taxon>
        <taxon>Fungi</taxon>
        <taxon>Dikarya</taxon>
        <taxon>Ascomycota</taxon>
        <taxon>Pezizomycotina</taxon>
        <taxon>Dothideomycetes</taxon>
        <taxon>Dothideomycetes incertae sedis</taxon>
        <taxon>Phaeotrichales</taxon>
        <taxon>Phaeotrichaceae</taxon>
        <taxon>Trichodelitschia</taxon>
    </lineage>
</organism>
<keyword evidence="4" id="KW-1185">Reference proteome</keyword>
<evidence type="ECO:0000256" key="1">
    <source>
        <dbReference type="ARBA" id="ARBA00011891"/>
    </source>
</evidence>
<gene>
    <name evidence="3" type="ORF">EJ06DRAFT_481515</name>
</gene>
<sequence>MPPPTSTDPSPPVFKIDLSLPPEDRYTEVATAFAPELRGLASLFDELVLELGDRVPLSLIRGIARLLLRRLHSSEQTRELRGIDRVVGVGMWLLVAFNTLLDLLMGCTSGGARVRDEHGERMVHFRTLDWDMQALREVVVVLQFVRCADGPVVARSVTYAGFVGVLTGVRPDLSLSLNFRSTHANSNSVRSNLRYHGHQLAVLLGLRPSIATRLREILIATHETRPPTLEDLEINFPAMKTTACYIVASSGERTTVFEKDHVSAVQISSSTFVVATNHDAEHDDGGGDALLYRMPGMKEVIEESTERKACMTRRWERAVRGKEGGAVKAEKLLGYMERYPIASNMTHFAAVMDPARGEFMWIKCWLDPKVD</sequence>